<evidence type="ECO:0000313" key="12">
    <source>
        <dbReference type="RefSeq" id="XP_013414112.1"/>
    </source>
</evidence>
<evidence type="ECO:0000256" key="9">
    <source>
        <dbReference type="ARBA" id="ARBA00023310"/>
    </source>
</evidence>
<dbReference type="GO" id="GO:0045259">
    <property type="term" value="C:proton-transporting ATP synthase complex"/>
    <property type="evidence" value="ECO:0007669"/>
    <property type="project" value="UniProtKB-KW"/>
</dbReference>
<dbReference type="STRING" id="7574.A0A1S3JUW9"/>
<evidence type="ECO:0000256" key="5">
    <source>
        <dbReference type="ARBA" id="ARBA00022781"/>
    </source>
</evidence>
<reference evidence="11 12" key="1">
    <citation type="submission" date="2025-04" db="UniProtKB">
        <authorList>
            <consortium name="RefSeq"/>
        </authorList>
    </citation>
    <scope>IDENTIFICATION</scope>
    <source>
        <tissue evidence="11 12">Gonads</tissue>
    </source>
</reference>
<accession>A0A1S3JUW9</accession>
<sequence>MAFLQRWVLKGVNFGIKTVDFATPRLQTFWKYAKVELQPPRPSELSQVITGLQKGYARIDKGTWREVTVREAARNGLVGLEFLFIFFVGEQIGRRSIIGYNIPGRKLSHSPFDQPGHDWYDDDH</sequence>
<comment type="subcellular location">
    <subcellularLocation>
        <location evidence="1">Mitochondrion membrane</location>
    </subcellularLocation>
</comment>
<dbReference type="PANTHER" id="PTHR12386">
    <property type="entry name" value="ATP SYNTHASE SUBUNIT"/>
    <property type="match status" value="1"/>
</dbReference>
<dbReference type="InterPro" id="IPR006808">
    <property type="entry name" value="ATP_synth_F0_gsu_mt"/>
</dbReference>
<dbReference type="OrthoDB" id="437at2759"/>
<keyword evidence="9" id="KW-0066">ATP synthesis</keyword>
<dbReference type="GO" id="GO:0015078">
    <property type="term" value="F:proton transmembrane transporter activity"/>
    <property type="evidence" value="ECO:0007669"/>
    <property type="project" value="InterPro"/>
</dbReference>
<evidence type="ECO:0000256" key="4">
    <source>
        <dbReference type="ARBA" id="ARBA00022547"/>
    </source>
</evidence>
<evidence type="ECO:0000256" key="6">
    <source>
        <dbReference type="ARBA" id="ARBA00023065"/>
    </source>
</evidence>
<name>A0A1S3JUW9_LINAN</name>
<evidence type="ECO:0000313" key="11">
    <source>
        <dbReference type="RefSeq" id="XP_013414111.1"/>
    </source>
</evidence>
<dbReference type="GO" id="GO:0015986">
    <property type="term" value="P:proton motive force-driven ATP synthesis"/>
    <property type="evidence" value="ECO:0007669"/>
    <property type="project" value="InterPro"/>
</dbReference>
<organism evidence="10 12">
    <name type="scientific">Lingula anatina</name>
    <name type="common">Brachiopod</name>
    <name type="synonym">Lingula unguis</name>
    <dbReference type="NCBI Taxonomy" id="7574"/>
    <lineage>
        <taxon>Eukaryota</taxon>
        <taxon>Metazoa</taxon>
        <taxon>Spiralia</taxon>
        <taxon>Lophotrochozoa</taxon>
        <taxon>Brachiopoda</taxon>
        <taxon>Linguliformea</taxon>
        <taxon>Lingulata</taxon>
        <taxon>Lingulida</taxon>
        <taxon>Linguloidea</taxon>
        <taxon>Lingulidae</taxon>
        <taxon>Lingula</taxon>
    </lineage>
</organism>
<protein>
    <submittedName>
        <fullName evidence="11 12">ATP synthase subunit g, mitochondrial</fullName>
    </submittedName>
</protein>
<keyword evidence="8" id="KW-0472">Membrane</keyword>
<keyword evidence="3" id="KW-0813">Transport</keyword>
<keyword evidence="4" id="KW-0138">CF(0)</keyword>
<keyword evidence="6" id="KW-0406">Ion transport</keyword>
<dbReference type="Pfam" id="PF04718">
    <property type="entry name" value="ATP-synt_G"/>
    <property type="match status" value="1"/>
</dbReference>
<evidence type="ECO:0000313" key="10">
    <source>
        <dbReference type="Proteomes" id="UP000085678"/>
    </source>
</evidence>
<dbReference type="GeneID" id="106176321"/>
<gene>
    <name evidence="12" type="primary">LOC106176321</name>
    <name evidence="11" type="synonym">LOC106176320</name>
</gene>
<evidence type="ECO:0000256" key="7">
    <source>
        <dbReference type="ARBA" id="ARBA00023128"/>
    </source>
</evidence>
<dbReference type="RefSeq" id="XP_013414112.1">
    <property type="nucleotide sequence ID" value="XM_013558658.1"/>
</dbReference>
<dbReference type="AlphaFoldDB" id="A0A1S3JUW9"/>
<keyword evidence="10" id="KW-1185">Reference proteome</keyword>
<evidence type="ECO:0000256" key="8">
    <source>
        <dbReference type="ARBA" id="ARBA00023136"/>
    </source>
</evidence>
<dbReference type="GO" id="GO:0031966">
    <property type="term" value="C:mitochondrial membrane"/>
    <property type="evidence" value="ECO:0007669"/>
    <property type="project" value="UniProtKB-SubCell"/>
</dbReference>
<evidence type="ECO:0000256" key="1">
    <source>
        <dbReference type="ARBA" id="ARBA00004325"/>
    </source>
</evidence>
<evidence type="ECO:0000256" key="2">
    <source>
        <dbReference type="ARBA" id="ARBA00005699"/>
    </source>
</evidence>
<comment type="similarity">
    <text evidence="2">Belongs to the ATPase g subunit family.</text>
</comment>
<dbReference type="Proteomes" id="UP000085678">
    <property type="component" value="Unplaced"/>
</dbReference>
<dbReference type="GeneID" id="106176320"/>
<dbReference type="RefSeq" id="XP_013414111.1">
    <property type="nucleotide sequence ID" value="XM_013558657.1"/>
</dbReference>
<evidence type="ECO:0000256" key="3">
    <source>
        <dbReference type="ARBA" id="ARBA00022448"/>
    </source>
</evidence>
<keyword evidence="7" id="KW-0496">Mitochondrion</keyword>
<keyword evidence="5" id="KW-0375">Hydrogen ion transport</keyword>
<dbReference type="KEGG" id="lak:106176321"/>
<dbReference type="KEGG" id="lak:106176320"/>
<dbReference type="OMA" id="KSGAWKN"/>
<proteinExistence type="inferred from homology"/>